<keyword evidence="5" id="KW-0547">Nucleotide-binding</keyword>
<protein>
    <recommendedName>
        <fullName evidence="2">histidine kinase</fullName>
        <ecNumber evidence="2">2.7.13.3</ecNumber>
    </recommendedName>
</protein>
<comment type="catalytic activity">
    <reaction evidence="1">
        <text>ATP + protein L-histidine = ADP + protein N-phospho-L-histidine.</text>
        <dbReference type="EC" id="2.7.13.3"/>
    </reaction>
</comment>
<dbReference type="InterPro" id="IPR036890">
    <property type="entry name" value="HATPase_C_sf"/>
</dbReference>
<accession>A0A2S6H066</accession>
<dbReference type="EMBL" id="PTIX01000001">
    <property type="protein sequence ID" value="PPK70892.1"/>
    <property type="molecule type" value="Genomic_DNA"/>
</dbReference>
<proteinExistence type="predicted"/>
<keyword evidence="12" id="KW-1185">Reference proteome</keyword>
<evidence type="ECO:0000313" key="11">
    <source>
        <dbReference type="EMBL" id="PPK70892.1"/>
    </source>
</evidence>
<organism evidence="11 12">
    <name type="scientific">Actinokineospora auranticolor</name>
    <dbReference type="NCBI Taxonomy" id="155976"/>
    <lineage>
        <taxon>Bacteria</taxon>
        <taxon>Bacillati</taxon>
        <taxon>Actinomycetota</taxon>
        <taxon>Actinomycetes</taxon>
        <taxon>Pseudonocardiales</taxon>
        <taxon>Pseudonocardiaceae</taxon>
        <taxon>Actinokineospora</taxon>
    </lineage>
</organism>
<evidence type="ECO:0000256" key="4">
    <source>
        <dbReference type="ARBA" id="ARBA00022679"/>
    </source>
</evidence>
<dbReference type="PANTHER" id="PTHR24421:SF10">
    <property type="entry name" value="NITRATE_NITRITE SENSOR PROTEIN NARQ"/>
    <property type="match status" value="1"/>
</dbReference>
<evidence type="ECO:0000259" key="10">
    <source>
        <dbReference type="Pfam" id="PF07730"/>
    </source>
</evidence>
<dbReference type="GO" id="GO:0000155">
    <property type="term" value="F:phosphorelay sensor kinase activity"/>
    <property type="evidence" value="ECO:0007669"/>
    <property type="project" value="InterPro"/>
</dbReference>
<evidence type="ECO:0000256" key="6">
    <source>
        <dbReference type="ARBA" id="ARBA00022777"/>
    </source>
</evidence>
<dbReference type="GO" id="GO:0005524">
    <property type="term" value="F:ATP binding"/>
    <property type="evidence" value="ECO:0007669"/>
    <property type="project" value="UniProtKB-KW"/>
</dbReference>
<feature type="transmembrane region" description="Helical" evidence="9">
    <location>
        <begin position="27"/>
        <end position="45"/>
    </location>
</feature>
<evidence type="ECO:0000256" key="5">
    <source>
        <dbReference type="ARBA" id="ARBA00022741"/>
    </source>
</evidence>
<feature type="domain" description="Signal transduction histidine kinase subgroup 3 dimerisation and phosphoacceptor" evidence="10">
    <location>
        <begin position="197"/>
        <end position="265"/>
    </location>
</feature>
<name>A0A2S6H066_9PSEU</name>
<feature type="transmembrane region" description="Helical" evidence="9">
    <location>
        <begin position="122"/>
        <end position="140"/>
    </location>
</feature>
<reference evidence="11 12" key="1">
    <citation type="submission" date="2018-02" db="EMBL/GenBank/DDBJ databases">
        <title>Genomic Encyclopedia of Archaeal and Bacterial Type Strains, Phase II (KMG-II): from individual species to whole genera.</title>
        <authorList>
            <person name="Goeker M."/>
        </authorList>
    </citation>
    <scope>NUCLEOTIDE SEQUENCE [LARGE SCALE GENOMIC DNA]</scope>
    <source>
        <strain evidence="11 12">YU 961-1</strain>
    </source>
</reference>
<keyword evidence="9" id="KW-1133">Transmembrane helix</keyword>
<gene>
    <name evidence="11" type="ORF">CLV40_10178</name>
</gene>
<sequence>MSGFRRPTRVSQAVPVLNTAVALRRQAWLVAAVCVVADVGFLVMGCPNLFVGWRGWAAIAVTVAADLLLAGPARYAGAVALVHGLAEALTPVVWQLDFGGPNQVGVLVAGYRAGAWLGTREALFALAFVATGLATARFFYGTDWRLSVLHILATGLLPWLVGRNTTARRGYIAGLEHLATRRAAEEREAVRRAVARERTDIARDLHDVISHHVSAINIHAGAARLALPVDESRPDTVRVSLTAVESASRAAMADLRRLLDVLHRGEESTQPGLADLDDLVAVVREAGLPTRVVTSGDLATVPQSVDIALYRVTQEALTNALRHGHGGSATLTIDRTPAEITLSVTNDITRSASNGATGHRGLTGIRHRTAMFGGRTDCGPNPDGLKWTVKVSIPLEAN</sequence>
<dbReference type="InterPro" id="IPR050482">
    <property type="entry name" value="Sensor_HK_TwoCompSys"/>
</dbReference>
<dbReference type="Gene3D" id="3.30.565.10">
    <property type="entry name" value="Histidine kinase-like ATPase, C-terminal domain"/>
    <property type="match status" value="1"/>
</dbReference>
<evidence type="ECO:0000256" key="1">
    <source>
        <dbReference type="ARBA" id="ARBA00000085"/>
    </source>
</evidence>
<evidence type="ECO:0000256" key="9">
    <source>
        <dbReference type="SAM" id="Phobius"/>
    </source>
</evidence>
<evidence type="ECO:0000313" key="12">
    <source>
        <dbReference type="Proteomes" id="UP000239203"/>
    </source>
</evidence>
<evidence type="ECO:0000256" key="7">
    <source>
        <dbReference type="ARBA" id="ARBA00022840"/>
    </source>
</evidence>
<evidence type="ECO:0000256" key="8">
    <source>
        <dbReference type="ARBA" id="ARBA00023012"/>
    </source>
</evidence>
<comment type="caution">
    <text evidence="11">The sequence shown here is derived from an EMBL/GenBank/DDBJ whole genome shotgun (WGS) entry which is preliminary data.</text>
</comment>
<keyword evidence="9" id="KW-0812">Transmembrane</keyword>
<dbReference type="CDD" id="cd16917">
    <property type="entry name" value="HATPase_UhpB-NarQ-NarX-like"/>
    <property type="match status" value="1"/>
</dbReference>
<dbReference type="GO" id="GO:0016020">
    <property type="term" value="C:membrane"/>
    <property type="evidence" value="ECO:0007669"/>
    <property type="project" value="InterPro"/>
</dbReference>
<evidence type="ECO:0000256" key="3">
    <source>
        <dbReference type="ARBA" id="ARBA00022553"/>
    </source>
</evidence>
<keyword evidence="6 11" id="KW-0418">Kinase</keyword>
<dbReference type="InterPro" id="IPR011712">
    <property type="entry name" value="Sig_transdc_His_kin_sub3_dim/P"/>
</dbReference>
<keyword evidence="3" id="KW-0597">Phosphoprotein</keyword>
<keyword evidence="7" id="KW-0067">ATP-binding</keyword>
<dbReference type="Gene3D" id="1.20.5.1930">
    <property type="match status" value="1"/>
</dbReference>
<dbReference type="SUPFAM" id="SSF55874">
    <property type="entry name" value="ATPase domain of HSP90 chaperone/DNA topoisomerase II/histidine kinase"/>
    <property type="match status" value="1"/>
</dbReference>
<dbReference type="Pfam" id="PF07730">
    <property type="entry name" value="HisKA_3"/>
    <property type="match status" value="1"/>
</dbReference>
<dbReference type="EC" id="2.7.13.3" evidence="2"/>
<keyword evidence="4" id="KW-0808">Transferase</keyword>
<evidence type="ECO:0000256" key="2">
    <source>
        <dbReference type="ARBA" id="ARBA00012438"/>
    </source>
</evidence>
<feature type="transmembrane region" description="Helical" evidence="9">
    <location>
        <begin position="51"/>
        <end position="69"/>
    </location>
</feature>
<dbReference type="PANTHER" id="PTHR24421">
    <property type="entry name" value="NITRATE/NITRITE SENSOR PROTEIN NARX-RELATED"/>
    <property type="match status" value="1"/>
</dbReference>
<keyword evidence="9" id="KW-0472">Membrane</keyword>
<dbReference type="GO" id="GO:0046983">
    <property type="term" value="F:protein dimerization activity"/>
    <property type="evidence" value="ECO:0007669"/>
    <property type="project" value="InterPro"/>
</dbReference>
<keyword evidence="8" id="KW-0902">Two-component regulatory system</keyword>
<dbReference type="Proteomes" id="UP000239203">
    <property type="component" value="Unassembled WGS sequence"/>
</dbReference>
<dbReference type="AlphaFoldDB" id="A0A2S6H066"/>